<dbReference type="Pfam" id="PF13843">
    <property type="entry name" value="DDE_Tnp_1_7"/>
    <property type="match status" value="1"/>
</dbReference>
<name>A0A6G0VIN8_APHCR</name>
<dbReference type="PANTHER" id="PTHR46599:SF3">
    <property type="entry name" value="PIGGYBAC TRANSPOSABLE ELEMENT-DERIVED PROTEIN 4"/>
    <property type="match status" value="1"/>
</dbReference>
<dbReference type="AlphaFoldDB" id="A0A6G0VIN8"/>
<evidence type="ECO:0000259" key="1">
    <source>
        <dbReference type="Pfam" id="PF13843"/>
    </source>
</evidence>
<organism evidence="2 3">
    <name type="scientific">Aphis craccivora</name>
    <name type="common">Cowpea aphid</name>
    <dbReference type="NCBI Taxonomy" id="307492"/>
    <lineage>
        <taxon>Eukaryota</taxon>
        <taxon>Metazoa</taxon>
        <taxon>Ecdysozoa</taxon>
        <taxon>Arthropoda</taxon>
        <taxon>Hexapoda</taxon>
        <taxon>Insecta</taxon>
        <taxon>Pterygota</taxon>
        <taxon>Neoptera</taxon>
        <taxon>Paraneoptera</taxon>
        <taxon>Hemiptera</taxon>
        <taxon>Sternorrhyncha</taxon>
        <taxon>Aphidomorpha</taxon>
        <taxon>Aphidoidea</taxon>
        <taxon>Aphididae</taxon>
        <taxon>Aphidini</taxon>
        <taxon>Aphis</taxon>
        <taxon>Aphis</taxon>
    </lineage>
</organism>
<dbReference type="EMBL" id="VUJU01016667">
    <property type="protein sequence ID" value="KAF0688034.1"/>
    <property type="molecule type" value="Genomic_DNA"/>
</dbReference>
<dbReference type="Proteomes" id="UP000478052">
    <property type="component" value="Unassembled WGS sequence"/>
</dbReference>
<reference evidence="2 3" key="1">
    <citation type="submission" date="2019-08" db="EMBL/GenBank/DDBJ databases">
        <title>Whole genome of Aphis craccivora.</title>
        <authorList>
            <person name="Voronova N.V."/>
            <person name="Shulinski R.S."/>
            <person name="Bandarenka Y.V."/>
            <person name="Zhorov D.G."/>
            <person name="Warner D."/>
        </authorList>
    </citation>
    <scope>NUCLEOTIDE SEQUENCE [LARGE SCALE GENOMIC DNA]</scope>
    <source>
        <strain evidence="2">180601</strain>
        <tissue evidence="2">Whole Body</tissue>
    </source>
</reference>
<keyword evidence="3" id="KW-1185">Reference proteome</keyword>
<proteinExistence type="predicted"/>
<evidence type="ECO:0000313" key="2">
    <source>
        <dbReference type="EMBL" id="KAF0688034.1"/>
    </source>
</evidence>
<feature type="domain" description="PiggyBac transposable element-derived protein" evidence="1">
    <location>
        <begin position="51"/>
        <end position="119"/>
    </location>
</feature>
<dbReference type="PANTHER" id="PTHR46599">
    <property type="entry name" value="PIGGYBAC TRANSPOSABLE ELEMENT-DERIVED PROTEIN 4"/>
    <property type="match status" value="1"/>
</dbReference>
<gene>
    <name evidence="2" type="ORF">FWK35_00034887</name>
</gene>
<dbReference type="OrthoDB" id="6626753at2759"/>
<comment type="caution">
    <text evidence="2">The sequence shown here is derived from an EMBL/GenBank/DDBJ whole genome shotgun (WGS) entry which is preliminary data.</text>
</comment>
<evidence type="ECO:0000313" key="3">
    <source>
        <dbReference type="Proteomes" id="UP000478052"/>
    </source>
</evidence>
<accession>A0A6G0VIN8</accession>
<sequence length="119" mass="13719">MSSEDNVPVNNKHFRPVVTGDKWFNNPKPSQPIIFSQNSGLRVQTAGHKEIDYFNLLVSDSFYNLVIDETNLYAVEILSKSSVQARISHWKDLTVDEFKVFLGLLFHTSTIRLNKLEDY</sequence>
<protein>
    <submittedName>
        <fullName evidence="2">PiggyBac transposable element-derived protein 4-like</fullName>
    </submittedName>
</protein>
<dbReference type="InterPro" id="IPR029526">
    <property type="entry name" value="PGBD"/>
</dbReference>